<feature type="signal peptide" evidence="1">
    <location>
        <begin position="1"/>
        <end position="18"/>
    </location>
</feature>
<sequence length="106" mass="11636">MKFSNVLGGVALSGLANAVVPFNPIMGELCCIKITHPDDTFALESVPWTDIDMYPGWKVADCVIDVHQSARAPSKGGCDDWNFWYNACSGVKDLTVQREGDCRRRG</sequence>
<evidence type="ECO:0000256" key="1">
    <source>
        <dbReference type="SAM" id="SignalP"/>
    </source>
</evidence>
<name>A0A8K0J8U4_9HYPO</name>
<dbReference type="AlphaFoldDB" id="A0A8K0J8U4"/>
<protein>
    <submittedName>
        <fullName evidence="2">Uncharacterized protein</fullName>
    </submittedName>
</protein>
<evidence type="ECO:0000313" key="2">
    <source>
        <dbReference type="EMBL" id="KAG5927370.1"/>
    </source>
</evidence>
<organism evidence="2 3">
    <name type="scientific">Claviceps africana</name>
    <dbReference type="NCBI Taxonomy" id="83212"/>
    <lineage>
        <taxon>Eukaryota</taxon>
        <taxon>Fungi</taxon>
        <taxon>Dikarya</taxon>
        <taxon>Ascomycota</taxon>
        <taxon>Pezizomycotina</taxon>
        <taxon>Sordariomycetes</taxon>
        <taxon>Hypocreomycetidae</taxon>
        <taxon>Hypocreales</taxon>
        <taxon>Clavicipitaceae</taxon>
        <taxon>Claviceps</taxon>
    </lineage>
</organism>
<keyword evidence="1" id="KW-0732">Signal</keyword>
<accession>A0A8K0J8U4</accession>
<dbReference type="EMBL" id="SRPY01000186">
    <property type="protein sequence ID" value="KAG5927370.1"/>
    <property type="molecule type" value="Genomic_DNA"/>
</dbReference>
<dbReference type="OrthoDB" id="10608046at2759"/>
<evidence type="ECO:0000313" key="3">
    <source>
        <dbReference type="Proteomes" id="UP000811619"/>
    </source>
</evidence>
<feature type="chain" id="PRO_5035467960" evidence="1">
    <location>
        <begin position="19"/>
        <end position="106"/>
    </location>
</feature>
<reference evidence="2" key="1">
    <citation type="journal article" date="2020" name="bioRxiv">
        <title>Whole genome comparisons of ergot fungi reveals the divergence and evolution of species within the genus Claviceps are the result of varying mechanisms driving genome evolution and host range expansion.</title>
        <authorList>
            <person name="Wyka S.A."/>
            <person name="Mondo S.J."/>
            <person name="Liu M."/>
            <person name="Dettman J."/>
            <person name="Nalam V."/>
            <person name="Broders K.D."/>
        </authorList>
    </citation>
    <scope>NUCLEOTIDE SEQUENCE</scope>
    <source>
        <strain evidence="2">CCC 489</strain>
    </source>
</reference>
<keyword evidence="3" id="KW-1185">Reference proteome</keyword>
<dbReference type="Proteomes" id="UP000811619">
    <property type="component" value="Unassembled WGS sequence"/>
</dbReference>
<gene>
    <name evidence="2" type="ORF">E4U42_002313</name>
</gene>
<proteinExistence type="predicted"/>
<comment type="caution">
    <text evidence="2">The sequence shown here is derived from an EMBL/GenBank/DDBJ whole genome shotgun (WGS) entry which is preliminary data.</text>
</comment>